<reference evidence="4" key="1">
    <citation type="submission" date="2018-01" db="EMBL/GenBank/DDBJ databases">
        <authorList>
            <person name="Alioto T."/>
            <person name="Alioto T."/>
        </authorList>
    </citation>
    <scope>NUCLEOTIDE SEQUENCE [LARGE SCALE GENOMIC DNA]</scope>
</reference>
<dbReference type="AlphaFoldDB" id="A0A3B0J718"/>
<proteinExistence type="predicted"/>
<protein>
    <recommendedName>
        <fullName evidence="5">Secreted protein</fullName>
    </recommendedName>
</protein>
<dbReference type="Proteomes" id="UP000268350">
    <property type="component" value="Unassembled WGS sequence"/>
</dbReference>
<dbReference type="EMBL" id="OUUW01000001">
    <property type="protein sequence ID" value="SPP75893.1"/>
    <property type="molecule type" value="Genomic_DNA"/>
</dbReference>
<keyword evidence="4" id="KW-1185">Reference proteome</keyword>
<feature type="compositionally biased region" description="Basic residues" evidence="1">
    <location>
        <begin position="37"/>
        <end position="48"/>
    </location>
</feature>
<gene>
    <name evidence="3" type="ORF">DGUA_6G003786</name>
</gene>
<evidence type="ECO:0000313" key="3">
    <source>
        <dbReference type="EMBL" id="SPP75893.1"/>
    </source>
</evidence>
<feature type="chain" id="PRO_5017333440" description="Secreted protein" evidence="2">
    <location>
        <begin position="35"/>
        <end position="90"/>
    </location>
</feature>
<evidence type="ECO:0000256" key="2">
    <source>
        <dbReference type="SAM" id="SignalP"/>
    </source>
</evidence>
<organism evidence="3 4">
    <name type="scientific">Drosophila guanche</name>
    <name type="common">Fruit fly</name>
    <dbReference type="NCBI Taxonomy" id="7266"/>
    <lineage>
        <taxon>Eukaryota</taxon>
        <taxon>Metazoa</taxon>
        <taxon>Ecdysozoa</taxon>
        <taxon>Arthropoda</taxon>
        <taxon>Hexapoda</taxon>
        <taxon>Insecta</taxon>
        <taxon>Pterygota</taxon>
        <taxon>Neoptera</taxon>
        <taxon>Endopterygota</taxon>
        <taxon>Diptera</taxon>
        <taxon>Brachycera</taxon>
        <taxon>Muscomorpha</taxon>
        <taxon>Ephydroidea</taxon>
        <taxon>Drosophilidae</taxon>
        <taxon>Drosophila</taxon>
        <taxon>Sophophora</taxon>
    </lineage>
</organism>
<feature type="region of interest" description="Disordered" evidence="1">
    <location>
        <begin position="34"/>
        <end position="70"/>
    </location>
</feature>
<keyword evidence="2" id="KW-0732">Signal</keyword>
<name>A0A3B0J718_DROGU</name>
<evidence type="ECO:0000313" key="4">
    <source>
        <dbReference type="Proteomes" id="UP000268350"/>
    </source>
</evidence>
<evidence type="ECO:0000256" key="1">
    <source>
        <dbReference type="SAM" id="MobiDB-lite"/>
    </source>
</evidence>
<accession>A0A3B0J718</accession>
<sequence>MMIMVMIAARYTSVCKGAWAWLGNLMTLLAECETQHHGTRKRQRKPKQRQPENTKKQTSEQPKSRSRVLTSFSQHVAVVTGRALGVGVGL</sequence>
<feature type="signal peptide" evidence="2">
    <location>
        <begin position="1"/>
        <end position="34"/>
    </location>
</feature>
<evidence type="ECO:0008006" key="5">
    <source>
        <dbReference type="Google" id="ProtNLM"/>
    </source>
</evidence>
<feature type="compositionally biased region" description="Basic and acidic residues" evidence="1">
    <location>
        <begin position="49"/>
        <end position="58"/>
    </location>
</feature>